<sequence length="120" mass="14330">MVERDYEEWDVHGKWVEVEEGEEEMKVVGDKAREEEDGQGEQADPLVEEDERAEEGEPLHQLREVDPRPLDGGPTARRKRWRRVTWESRRRWRRSGGGRRGRQRRTHWMPNIYDGRSPAP</sequence>
<reference evidence="3" key="1">
    <citation type="journal article" date="2017" name="Nat. Commun.">
        <title>The asparagus genome sheds light on the origin and evolution of a young Y chromosome.</title>
        <authorList>
            <person name="Harkess A."/>
            <person name="Zhou J."/>
            <person name="Xu C."/>
            <person name="Bowers J.E."/>
            <person name="Van der Hulst R."/>
            <person name="Ayyampalayam S."/>
            <person name="Mercati F."/>
            <person name="Riccardi P."/>
            <person name="McKain M.R."/>
            <person name="Kakrana A."/>
            <person name="Tang H."/>
            <person name="Ray J."/>
            <person name="Groenendijk J."/>
            <person name="Arikit S."/>
            <person name="Mathioni S.M."/>
            <person name="Nakano M."/>
            <person name="Shan H."/>
            <person name="Telgmann-Rauber A."/>
            <person name="Kanno A."/>
            <person name="Yue Z."/>
            <person name="Chen H."/>
            <person name="Li W."/>
            <person name="Chen Y."/>
            <person name="Xu X."/>
            <person name="Zhang Y."/>
            <person name="Luo S."/>
            <person name="Chen H."/>
            <person name="Gao J."/>
            <person name="Mao Z."/>
            <person name="Pires J.C."/>
            <person name="Luo M."/>
            <person name="Kudrna D."/>
            <person name="Wing R.A."/>
            <person name="Meyers B.C."/>
            <person name="Yi K."/>
            <person name="Kong H."/>
            <person name="Lavrijsen P."/>
            <person name="Sunseri F."/>
            <person name="Falavigna A."/>
            <person name="Ye Y."/>
            <person name="Leebens-Mack J.H."/>
            <person name="Chen G."/>
        </authorList>
    </citation>
    <scope>NUCLEOTIDE SEQUENCE [LARGE SCALE GENOMIC DNA]</scope>
    <source>
        <strain evidence="3">cv. DH0086</strain>
    </source>
</reference>
<evidence type="ECO:0000256" key="1">
    <source>
        <dbReference type="SAM" id="MobiDB-lite"/>
    </source>
</evidence>
<dbReference type="EMBL" id="CM007381">
    <property type="protein sequence ID" value="ONK80310.1"/>
    <property type="molecule type" value="Genomic_DNA"/>
</dbReference>
<gene>
    <name evidence="2" type="ORF">A4U43_C01F16230</name>
</gene>
<organism evidence="2 3">
    <name type="scientific">Asparagus officinalis</name>
    <name type="common">Garden asparagus</name>
    <dbReference type="NCBI Taxonomy" id="4686"/>
    <lineage>
        <taxon>Eukaryota</taxon>
        <taxon>Viridiplantae</taxon>
        <taxon>Streptophyta</taxon>
        <taxon>Embryophyta</taxon>
        <taxon>Tracheophyta</taxon>
        <taxon>Spermatophyta</taxon>
        <taxon>Magnoliopsida</taxon>
        <taxon>Liliopsida</taxon>
        <taxon>Asparagales</taxon>
        <taxon>Asparagaceae</taxon>
        <taxon>Asparagoideae</taxon>
        <taxon>Asparagus</taxon>
    </lineage>
</organism>
<proteinExistence type="predicted"/>
<evidence type="ECO:0000313" key="2">
    <source>
        <dbReference type="EMBL" id="ONK80310.1"/>
    </source>
</evidence>
<feature type="region of interest" description="Disordered" evidence="1">
    <location>
        <begin position="20"/>
        <end position="120"/>
    </location>
</feature>
<protein>
    <submittedName>
        <fullName evidence="2">Uncharacterized protein</fullName>
    </submittedName>
</protein>
<dbReference type="Gramene" id="ONK80310">
    <property type="protein sequence ID" value="ONK80310"/>
    <property type="gene ID" value="A4U43_C01F16230"/>
</dbReference>
<feature type="compositionally biased region" description="Basic and acidic residues" evidence="1">
    <location>
        <begin position="55"/>
        <end position="69"/>
    </location>
</feature>
<dbReference type="AlphaFoldDB" id="A0A5P1FUG3"/>
<accession>A0A5P1FUG3</accession>
<name>A0A5P1FUG3_ASPOF</name>
<keyword evidence="3" id="KW-1185">Reference proteome</keyword>
<evidence type="ECO:0000313" key="3">
    <source>
        <dbReference type="Proteomes" id="UP000243459"/>
    </source>
</evidence>
<feature type="compositionally biased region" description="Basic and acidic residues" evidence="1">
    <location>
        <begin position="24"/>
        <end position="34"/>
    </location>
</feature>
<dbReference type="Proteomes" id="UP000243459">
    <property type="component" value="Chromosome 1"/>
</dbReference>
<feature type="compositionally biased region" description="Basic residues" evidence="1">
    <location>
        <begin position="90"/>
        <end position="107"/>
    </location>
</feature>